<evidence type="ECO:0000313" key="2">
    <source>
        <dbReference type="EMBL" id="PSN86280.1"/>
    </source>
</evidence>
<proteinExistence type="predicted"/>
<name>A0A2R6AIR7_9ARCH</name>
<organism evidence="2 3">
    <name type="scientific">Candidatus Marsarchaeota G1 archaeon BE_D</name>
    <dbReference type="NCBI Taxonomy" id="1978156"/>
    <lineage>
        <taxon>Archaea</taxon>
        <taxon>Candidatus Marsarchaeota</taxon>
        <taxon>Candidatus Marsarchaeota group 1</taxon>
    </lineage>
</organism>
<protein>
    <recommendedName>
        <fullName evidence="1">NurA domain-containing protein</fullName>
    </recommendedName>
</protein>
<evidence type="ECO:0000313" key="3">
    <source>
        <dbReference type="Proteomes" id="UP000240569"/>
    </source>
</evidence>
<dbReference type="Proteomes" id="UP000240569">
    <property type="component" value="Unassembled WGS sequence"/>
</dbReference>
<dbReference type="EMBL" id="NEXD01000009">
    <property type="protein sequence ID" value="PSN86280.1"/>
    <property type="molecule type" value="Genomic_DNA"/>
</dbReference>
<sequence length="329" mass="37185">MSEMKLDDDIEEFEALVAQNKSVTWTEPEAVFVELTEEAQKPVWFVDGGNHAFFNYAYLVAELNRVFAVCYSALDYVGALGPYNFLSFTFVESREVKTKLYHRSLEFLEKQLENREIRKGEVIANLTGRARRVAELRLARHLVEREGAEIVVLDGNFSYLYDTAELKELTSLLSACHENGASLVGFAKKTTLSKRGRPITQYVEQIMRKQGKDFYWVKVGEAKRGQNPSYNTKLFVAKLNSSAQKPYLVEVFSNSSNRVLEVLTLNSSSVQSPGYPLGLVHADRVARIRTQIEGELVKLKLIRLAKSSEQLAGVLQEAYSHDLLDALNS</sequence>
<evidence type="ECO:0000259" key="1">
    <source>
        <dbReference type="Pfam" id="PF09376"/>
    </source>
</evidence>
<reference evidence="2 3" key="1">
    <citation type="submission" date="2017-04" db="EMBL/GenBank/DDBJ databases">
        <title>Novel microbial lineages endemic to geothermal iron-oxide mats fill important gaps in the evolutionary history of Archaea.</title>
        <authorList>
            <person name="Jay Z.J."/>
            <person name="Beam J.P."/>
            <person name="Dlakic M."/>
            <person name="Rusch D.B."/>
            <person name="Kozubal M.A."/>
            <person name="Inskeep W.P."/>
        </authorList>
    </citation>
    <scope>NUCLEOTIDE SEQUENCE [LARGE SCALE GENOMIC DNA]</scope>
    <source>
        <strain evidence="2">BE_D</strain>
    </source>
</reference>
<feature type="domain" description="NurA" evidence="1">
    <location>
        <begin position="109"/>
        <end position="288"/>
    </location>
</feature>
<comment type="caution">
    <text evidence="2">The sequence shown here is derived from an EMBL/GenBank/DDBJ whole genome shotgun (WGS) entry which is preliminary data.</text>
</comment>
<dbReference type="Pfam" id="PF09376">
    <property type="entry name" value="NurA"/>
    <property type="match status" value="1"/>
</dbReference>
<dbReference type="InterPro" id="IPR018977">
    <property type="entry name" value="NurA_domain"/>
</dbReference>
<gene>
    <name evidence="2" type="ORF">B9Q02_03010</name>
</gene>
<dbReference type="AlphaFoldDB" id="A0A2R6AIR7"/>
<accession>A0A2R6AIR7</accession>